<accession>J0D1Q0</accession>
<keyword evidence="2" id="KW-1185">Reference proteome</keyword>
<name>J0D1Q0_AURST</name>
<dbReference type="OrthoDB" id="2803201at2759"/>
<organism evidence="1 2">
    <name type="scientific">Auricularia subglabra (strain TFB-10046 / SS5)</name>
    <name type="common">White-rot fungus</name>
    <name type="synonym">Auricularia delicata (strain TFB10046)</name>
    <dbReference type="NCBI Taxonomy" id="717982"/>
    <lineage>
        <taxon>Eukaryota</taxon>
        <taxon>Fungi</taxon>
        <taxon>Dikarya</taxon>
        <taxon>Basidiomycota</taxon>
        <taxon>Agaricomycotina</taxon>
        <taxon>Agaricomycetes</taxon>
        <taxon>Auriculariales</taxon>
        <taxon>Auriculariaceae</taxon>
        <taxon>Auricularia</taxon>
    </lineage>
</organism>
<evidence type="ECO:0000313" key="2">
    <source>
        <dbReference type="Proteomes" id="UP000006514"/>
    </source>
</evidence>
<reference evidence="2" key="1">
    <citation type="journal article" date="2012" name="Science">
        <title>The Paleozoic origin of enzymatic lignin decomposition reconstructed from 31 fungal genomes.</title>
        <authorList>
            <person name="Floudas D."/>
            <person name="Binder M."/>
            <person name="Riley R."/>
            <person name="Barry K."/>
            <person name="Blanchette R.A."/>
            <person name="Henrissat B."/>
            <person name="Martinez A.T."/>
            <person name="Otillar R."/>
            <person name="Spatafora J.W."/>
            <person name="Yadav J.S."/>
            <person name="Aerts A."/>
            <person name="Benoit I."/>
            <person name="Boyd A."/>
            <person name="Carlson A."/>
            <person name="Copeland A."/>
            <person name="Coutinho P.M."/>
            <person name="de Vries R.P."/>
            <person name="Ferreira P."/>
            <person name="Findley K."/>
            <person name="Foster B."/>
            <person name="Gaskell J."/>
            <person name="Glotzer D."/>
            <person name="Gorecki P."/>
            <person name="Heitman J."/>
            <person name="Hesse C."/>
            <person name="Hori C."/>
            <person name="Igarashi K."/>
            <person name="Jurgens J.A."/>
            <person name="Kallen N."/>
            <person name="Kersten P."/>
            <person name="Kohler A."/>
            <person name="Kuees U."/>
            <person name="Kumar T.K.A."/>
            <person name="Kuo A."/>
            <person name="LaButti K."/>
            <person name="Larrondo L.F."/>
            <person name="Lindquist E."/>
            <person name="Ling A."/>
            <person name="Lombard V."/>
            <person name="Lucas S."/>
            <person name="Lundell T."/>
            <person name="Martin R."/>
            <person name="McLaughlin D.J."/>
            <person name="Morgenstern I."/>
            <person name="Morin E."/>
            <person name="Murat C."/>
            <person name="Nagy L.G."/>
            <person name="Nolan M."/>
            <person name="Ohm R.A."/>
            <person name="Patyshakuliyeva A."/>
            <person name="Rokas A."/>
            <person name="Ruiz-Duenas F.J."/>
            <person name="Sabat G."/>
            <person name="Salamov A."/>
            <person name="Samejima M."/>
            <person name="Schmutz J."/>
            <person name="Slot J.C."/>
            <person name="St John F."/>
            <person name="Stenlid J."/>
            <person name="Sun H."/>
            <person name="Sun S."/>
            <person name="Syed K."/>
            <person name="Tsang A."/>
            <person name="Wiebenga A."/>
            <person name="Young D."/>
            <person name="Pisabarro A."/>
            <person name="Eastwood D.C."/>
            <person name="Martin F."/>
            <person name="Cullen D."/>
            <person name="Grigoriev I.V."/>
            <person name="Hibbett D.S."/>
        </authorList>
    </citation>
    <scope>NUCLEOTIDE SEQUENCE [LARGE SCALE GENOMIC DNA]</scope>
    <source>
        <strain evidence="2">TFB10046</strain>
    </source>
</reference>
<dbReference type="EMBL" id="JH688903">
    <property type="protein sequence ID" value="EJD32507.1"/>
    <property type="molecule type" value="Genomic_DNA"/>
</dbReference>
<sequence>MRMIDFPSSPRRPTVWRHTASQRGILLPELVRMYFELLPNTGAIALCMSVCTTWHRVGWYFLKCLHDVGRALSPFISNVPALRRLLCETDGVIAGKFADLFFRRGPGAVAAMLSPGYVLELYFEWAYRDEIEELVLGEGYSLDDEYKGGDDYPDSAVSALPEDSYDGLLRFSRGPRMIDVVLTAESTANCVLHLEATGIMNFLTWDTAYCMFAHDLLTLERSLCLRIDCLPEGEPERRTKGLETHRWPEVTPADIVAHYQPTRRWVGDHRCWSVELETDTVLYGDVKPEESDDMLVVPSTYNWSVNGFTLTYAGAAGAPSLKSVARTLLVLPLQGCCLLASPALMYTYAVAPDLAEAFQRYMAQRTKRDGPFWVSHNIRIDDELQDLEDDLLARDGA</sequence>
<protein>
    <submittedName>
        <fullName evidence="1">Uncharacterized protein</fullName>
    </submittedName>
</protein>
<evidence type="ECO:0000313" key="1">
    <source>
        <dbReference type="EMBL" id="EJD32507.1"/>
    </source>
</evidence>
<dbReference type="Proteomes" id="UP000006514">
    <property type="component" value="Unassembled WGS sequence"/>
</dbReference>
<dbReference type="InParanoid" id="J0D1Q0"/>
<dbReference type="KEGG" id="adl:AURDEDRAFT_178413"/>
<dbReference type="AlphaFoldDB" id="J0D1Q0"/>
<proteinExistence type="predicted"/>
<gene>
    <name evidence="1" type="ORF">AURDEDRAFT_178413</name>
</gene>